<protein>
    <submittedName>
        <fullName evidence="3">ATP-grasp superfamily ATP-dependent carboligase</fullName>
    </submittedName>
</protein>
<dbReference type="EMBL" id="JAUSTP010000014">
    <property type="protein sequence ID" value="MDQ0190119.1"/>
    <property type="molecule type" value="Genomic_DNA"/>
</dbReference>
<sequence>MGKTRQVHSDNRVPSALLTNGMLRKTLAAARSLGRRGVGVAVAEASRLNPSAWSKFCRRRLVYPNPAADPAGFLAWLTSEASAQSPMVLFPMDDDVMDALMQPNAPLPAAILRVLPPPDVYWQMRDKLSATAAARDFGFCCPATCGTAEETVLRNTIAAWPAPWVVKARCQSGSRGLSVTDSLEDVVDQWRAGMRDGRPPLVQQYVPLGERIDVCLLLTNDSRCVAGFVQRELRHFPIRHGPSSAQESIADEPLLAMCREFAESIGWRGVIEFEFMRNGTTGQLTFMEANTRFWNSLHCSILAGVDFPWMYYQLALDREVAPCFQYQTGVICRSLLPADMLHFLANPRRFSSHPPFFGGRRAGGEDDILSWSDVGPTFGYLWALCGLSVRKETWRDLFRRR</sequence>
<evidence type="ECO:0000313" key="4">
    <source>
        <dbReference type="Proteomes" id="UP001232973"/>
    </source>
</evidence>
<reference evidence="3 4" key="1">
    <citation type="submission" date="2023-07" db="EMBL/GenBank/DDBJ databases">
        <title>Genomic Encyclopedia of Type Strains, Phase IV (KMG-IV): sequencing the most valuable type-strain genomes for metagenomic binning, comparative biology and taxonomic classification.</title>
        <authorList>
            <person name="Goeker M."/>
        </authorList>
    </citation>
    <scope>NUCLEOTIDE SEQUENCE [LARGE SCALE GENOMIC DNA]</scope>
    <source>
        <strain evidence="3 4">DSM 4006</strain>
    </source>
</reference>
<dbReference type="SUPFAM" id="SSF56059">
    <property type="entry name" value="Glutathione synthetase ATP-binding domain-like"/>
    <property type="match status" value="1"/>
</dbReference>
<keyword evidence="1" id="KW-0547">Nucleotide-binding</keyword>
<name>A0ABT9XIH6_9BACL</name>
<dbReference type="Pfam" id="PF15632">
    <property type="entry name" value="ATPgrasp_Ter"/>
    <property type="match status" value="1"/>
</dbReference>
<evidence type="ECO:0000259" key="2">
    <source>
        <dbReference type="PROSITE" id="PS50975"/>
    </source>
</evidence>
<proteinExistence type="predicted"/>
<feature type="domain" description="ATP-grasp" evidence="2">
    <location>
        <begin position="131"/>
        <end position="316"/>
    </location>
</feature>
<comment type="caution">
    <text evidence="3">The sequence shown here is derived from an EMBL/GenBank/DDBJ whole genome shotgun (WGS) entry which is preliminary data.</text>
</comment>
<organism evidence="3 4">
    <name type="scientific">Alicyclobacillus cycloheptanicus</name>
    <dbReference type="NCBI Taxonomy" id="1457"/>
    <lineage>
        <taxon>Bacteria</taxon>
        <taxon>Bacillati</taxon>
        <taxon>Bacillota</taxon>
        <taxon>Bacilli</taxon>
        <taxon>Bacillales</taxon>
        <taxon>Alicyclobacillaceae</taxon>
        <taxon>Alicyclobacillus</taxon>
    </lineage>
</organism>
<dbReference type="PROSITE" id="PS50975">
    <property type="entry name" value="ATP_GRASP"/>
    <property type="match status" value="1"/>
</dbReference>
<evidence type="ECO:0000313" key="3">
    <source>
        <dbReference type="EMBL" id="MDQ0190119.1"/>
    </source>
</evidence>
<dbReference type="Gene3D" id="3.30.470.20">
    <property type="entry name" value="ATP-grasp fold, B domain"/>
    <property type="match status" value="1"/>
</dbReference>
<gene>
    <name evidence="3" type="ORF">J2S03_001982</name>
</gene>
<accession>A0ABT9XIH6</accession>
<dbReference type="RefSeq" id="WP_274456873.1">
    <property type="nucleotide sequence ID" value="NZ_CP067097.1"/>
</dbReference>
<dbReference type="Proteomes" id="UP001232973">
    <property type="component" value="Unassembled WGS sequence"/>
</dbReference>
<keyword evidence="4" id="KW-1185">Reference proteome</keyword>
<evidence type="ECO:0000256" key="1">
    <source>
        <dbReference type="PROSITE-ProRule" id="PRU00409"/>
    </source>
</evidence>
<dbReference type="InterPro" id="IPR011761">
    <property type="entry name" value="ATP-grasp"/>
</dbReference>
<keyword evidence="1" id="KW-0067">ATP-binding</keyword>